<protein>
    <submittedName>
        <fullName evidence="3">Uncharacterized protein</fullName>
    </submittedName>
</protein>
<gene>
    <name evidence="3" type="primary">Acey_s0132.g1726</name>
    <name evidence="3" type="ORF">Y032_0132g1726</name>
</gene>
<accession>A0A0D6LT52</accession>
<organism evidence="3 4">
    <name type="scientific">Ancylostoma ceylanicum</name>
    <dbReference type="NCBI Taxonomy" id="53326"/>
    <lineage>
        <taxon>Eukaryota</taxon>
        <taxon>Metazoa</taxon>
        <taxon>Ecdysozoa</taxon>
        <taxon>Nematoda</taxon>
        <taxon>Chromadorea</taxon>
        <taxon>Rhabditida</taxon>
        <taxon>Rhabditina</taxon>
        <taxon>Rhabditomorpha</taxon>
        <taxon>Strongyloidea</taxon>
        <taxon>Ancylostomatidae</taxon>
        <taxon>Ancylostomatinae</taxon>
        <taxon>Ancylostoma</taxon>
    </lineage>
</organism>
<keyword evidence="4" id="KW-1185">Reference proteome</keyword>
<evidence type="ECO:0000313" key="4">
    <source>
        <dbReference type="Proteomes" id="UP000024635"/>
    </source>
</evidence>
<feature type="compositionally biased region" description="Pro residues" evidence="1">
    <location>
        <begin position="127"/>
        <end position="160"/>
    </location>
</feature>
<evidence type="ECO:0000256" key="1">
    <source>
        <dbReference type="SAM" id="MobiDB-lite"/>
    </source>
</evidence>
<dbReference type="AlphaFoldDB" id="A0A016T6N5"/>
<dbReference type="EMBL" id="JARK01001468">
    <property type="protein sequence ID" value="EYB98337.1"/>
    <property type="molecule type" value="Genomic_DNA"/>
</dbReference>
<feature type="region of interest" description="Disordered" evidence="1">
    <location>
        <begin position="207"/>
        <end position="234"/>
    </location>
</feature>
<evidence type="ECO:0000313" key="3">
    <source>
        <dbReference type="EMBL" id="EYB98337.1"/>
    </source>
</evidence>
<evidence type="ECO:0000256" key="2">
    <source>
        <dbReference type="SAM" id="SignalP"/>
    </source>
</evidence>
<feature type="chain" id="PRO_5010010198" evidence="2">
    <location>
        <begin position="21"/>
        <end position="234"/>
    </location>
</feature>
<feature type="region of interest" description="Disordered" evidence="1">
    <location>
        <begin position="120"/>
        <end position="195"/>
    </location>
</feature>
<comment type="caution">
    <text evidence="3">The sequence shown here is derived from an EMBL/GenBank/DDBJ whole genome shotgun (WGS) entry which is preliminary data.</text>
</comment>
<accession>A0A016T6N5</accession>
<sequence>MSCLKLWSVAGLFLVGAVVAEYVDEPVKPVPGQPLTGSYPEGSPQYVANVGSACAPQSDAARRPPPKPSPKAKPNKGVQVVYGKKGLTSKGNIAASKTGPGSLLVVGGNYAQGTGHAVTFSDAVRPPANPPRPPANPPRPPANPPRPAPRPPVRPPPRPAPVVRNTGVRVGNTNQGLKQNQIGIVRGGDTRNVVNAPNTINIDLRSLQKTNQNTGQASVQGAPQSDAPENPYRH</sequence>
<feature type="region of interest" description="Disordered" evidence="1">
    <location>
        <begin position="53"/>
        <end position="79"/>
    </location>
</feature>
<reference evidence="4" key="1">
    <citation type="journal article" date="2015" name="Nat. Genet.">
        <title>The genome and transcriptome of the zoonotic hookworm Ancylostoma ceylanicum identify infection-specific gene families.</title>
        <authorList>
            <person name="Schwarz E.M."/>
            <person name="Hu Y."/>
            <person name="Antoshechkin I."/>
            <person name="Miller M.M."/>
            <person name="Sternberg P.W."/>
            <person name="Aroian R.V."/>
        </authorList>
    </citation>
    <scope>NUCLEOTIDE SEQUENCE</scope>
    <source>
        <strain evidence="4">HY135</strain>
    </source>
</reference>
<dbReference type="Proteomes" id="UP000024635">
    <property type="component" value="Unassembled WGS sequence"/>
</dbReference>
<keyword evidence="2" id="KW-0732">Signal</keyword>
<name>A0A016T6N5_9BILA</name>
<feature type="compositionally biased region" description="Polar residues" evidence="1">
    <location>
        <begin position="171"/>
        <end position="182"/>
    </location>
</feature>
<feature type="compositionally biased region" description="Polar residues" evidence="1">
    <location>
        <begin position="207"/>
        <end position="223"/>
    </location>
</feature>
<proteinExistence type="predicted"/>
<feature type="signal peptide" evidence="2">
    <location>
        <begin position="1"/>
        <end position="20"/>
    </location>
</feature>